<name>A0A365P6N6_9ACTN</name>
<keyword evidence="4" id="KW-0804">Transcription</keyword>
<accession>A0A365P6N6</accession>
<dbReference type="AlphaFoldDB" id="A0A365P6N6"/>
<sequence length="256" mass="27576">MRIGEIARLSGISARSIRHYHRIGILTEPARTRGGYRQYKVEDLLRVMRIGFLASSGLPLRDIPAILSGGDATTDLDTLRSDIDIRIQSLTRQRQRLDIVAERAAAGLPVGQLPSEVARALNACAADAADDPALLAVIEREQDLLDLLALSAQFPHALSRSYATIAEDPNRRAAYLELLAGFEQIAGHPIPEVETEIARLAATLGADPVLCDLVASPPPGPHEGPTLAQLVPDPAHREVIHRVLITLGADTGRADQ</sequence>
<dbReference type="PANTHER" id="PTHR30204">
    <property type="entry name" value="REDOX-CYCLING DRUG-SENSING TRANSCRIPTIONAL ACTIVATOR SOXR"/>
    <property type="match status" value="1"/>
</dbReference>
<dbReference type="EMBL" id="QNTT01000074">
    <property type="protein sequence ID" value="RBA30598.1"/>
    <property type="molecule type" value="Genomic_DNA"/>
</dbReference>
<dbReference type="Pfam" id="PF13411">
    <property type="entry name" value="MerR_1"/>
    <property type="match status" value="1"/>
</dbReference>
<dbReference type="Gene3D" id="1.10.1660.10">
    <property type="match status" value="1"/>
</dbReference>
<evidence type="ECO:0000256" key="3">
    <source>
        <dbReference type="ARBA" id="ARBA00023125"/>
    </source>
</evidence>
<organism evidence="6 7">
    <name type="scientific">Dietzia maris</name>
    <dbReference type="NCBI Taxonomy" id="37915"/>
    <lineage>
        <taxon>Bacteria</taxon>
        <taxon>Bacillati</taxon>
        <taxon>Actinomycetota</taxon>
        <taxon>Actinomycetes</taxon>
        <taxon>Mycobacteriales</taxon>
        <taxon>Dietziaceae</taxon>
        <taxon>Dietzia</taxon>
    </lineage>
</organism>
<dbReference type="InterPro" id="IPR000551">
    <property type="entry name" value="MerR-type_HTH_dom"/>
</dbReference>
<reference evidence="6 7" key="1">
    <citation type="submission" date="2018-06" db="EMBL/GenBank/DDBJ databases">
        <title>Whole genome sequencing of four bacterial strains from South Shetland trench revealing bio-synthetic gene clusters.</title>
        <authorList>
            <person name="Abdel-Mageed W.M."/>
            <person name="Lehri B."/>
            <person name="Jarmusch S.A."/>
            <person name="Miranda K."/>
            <person name="Goodfellow M."/>
            <person name="Jaspars M."/>
            <person name="Karlyshev A.V."/>
        </authorList>
    </citation>
    <scope>NUCLEOTIDE SEQUENCE [LARGE SCALE GENOMIC DNA]</scope>
    <source>
        <strain evidence="6 7">SST1</strain>
    </source>
</reference>
<dbReference type="InterPro" id="IPR009061">
    <property type="entry name" value="DNA-bd_dom_put_sf"/>
</dbReference>
<dbReference type="GO" id="GO:0003677">
    <property type="term" value="F:DNA binding"/>
    <property type="evidence" value="ECO:0007669"/>
    <property type="project" value="UniProtKB-KW"/>
</dbReference>
<evidence type="ECO:0000256" key="2">
    <source>
        <dbReference type="ARBA" id="ARBA00023015"/>
    </source>
</evidence>
<comment type="caution">
    <text evidence="6">The sequence shown here is derived from an EMBL/GenBank/DDBJ whole genome shotgun (WGS) entry which is preliminary data.</text>
</comment>
<evidence type="ECO:0000256" key="1">
    <source>
        <dbReference type="ARBA" id="ARBA00022491"/>
    </source>
</evidence>
<evidence type="ECO:0000256" key="4">
    <source>
        <dbReference type="ARBA" id="ARBA00023163"/>
    </source>
</evidence>
<dbReference type="PRINTS" id="PR00040">
    <property type="entry name" value="HTHMERR"/>
</dbReference>
<dbReference type="CDD" id="cd00592">
    <property type="entry name" value="HTH_MerR-like"/>
    <property type="match status" value="1"/>
</dbReference>
<keyword evidence="3" id="KW-0238">DNA-binding</keyword>
<dbReference type="SUPFAM" id="SSF46955">
    <property type="entry name" value="Putative DNA-binding domain"/>
    <property type="match status" value="1"/>
</dbReference>
<gene>
    <name evidence="6" type="ORF">DQ226_16665</name>
</gene>
<evidence type="ECO:0000313" key="6">
    <source>
        <dbReference type="EMBL" id="RBA30598.1"/>
    </source>
</evidence>
<dbReference type="PANTHER" id="PTHR30204:SF69">
    <property type="entry name" value="MERR-FAMILY TRANSCRIPTIONAL REGULATOR"/>
    <property type="match status" value="1"/>
</dbReference>
<dbReference type="PROSITE" id="PS50937">
    <property type="entry name" value="HTH_MERR_2"/>
    <property type="match status" value="1"/>
</dbReference>
<dbReference type="GO" id="GO:0003700">
    <property type="term" value="F:DNA-binding transcription factor activity"/>
    <property type="evidence" value="ECO:0007669"/>
    <property type="project" value="InterPro"/>
</dbReference>
<proteinExistence type="predicted"/>
<feature type="domain" description="HTH merR-type" evidence="5">
    <location>
        <begin position="1"/>
        <end position="69"/>
    </location>
</feature>
<evidence type="ECO:0000259" key="5">
    <source>
        <dbReference type="PROSITE" id="PS50937"/>
    </source>
</evidence>
<keyword evidence="2" id="KW-0805">Transcription regulation</keyword>
<dbReference type="InterPro" id="IPR047057">
    <property type="entry name" value="MerR_fam"/>
</dbReference>
<dbReference type="SMART" id="SM00422">
    <property type="entry name" value="HTH_MERR"/>
    <property type="match status" value="1"/>
</dbReference>
<protein>
    <recommendedName>
        <fullName evidence="5">HTH merR-type domain-containing protein</fullName>
    </recommendedName>
</protein>
<keyword evidence="1" id="KW-0678">Repressor</keyword>
<dbReference type="Proteomes" id="UP000252187">
    <property type="component" value="Unassembled WGS sequence"/>
</dbReference>
<evidence type="ECO:0000313" key="7">
    <source>
        <dbReference type="Proteomes" id="UP000252187"/>
    </source>
</evidence>